<sequence length="113" mass="12442">MGDGDDYTGKSLPGTAEDSGRFGLPAITKTVQNAWQINVNKWFGLRAPTQDEAKQLRLLRSKYLGLAYLIVDTCPANPDRTRAIRQLKQSMQTANSSIVCSDTWEDLPGPKGD</sequence>
<dbReference type="AlphaFoldDB" id="A0A0F9NZH8"/>
<dbReference type="EMBL" id="LAZR01002848">
    <property type="protein sequence ID" value="KKN24890.1"/>
    <property type="molecule type" value="Genomic_DNA"/>
</dbReference>
<protein>
    <submittedName>
        <fullName evidence="2">Uncharacterized protein</fullName>
    </submittedName>
</protein>
<accession>A0A0F9NZH8</accession>
<evidence type="ECO:0000256" key="1">
    <source>
        <dbReference type="SAM" id="MobiDB-lite"/>
    </source>
</evidence>
<proteinExistence type="predicted"/>
<reference evidence="2" key="1">
    <citation type="journal article" date="2015" name="Nature">
        <title>Complex archaea that bridge the gap between prokaryotes and eukaryotes.</title>
        <authorList>
            <person name="Spang A."/>
            <person name="Saw J.H."/>
            <person name="Jorgensen S.L."/>
            <person name="Zaremba-Niedzwiedzka K."/>
            <person name="Martijn J."/>
            <person name="Lind A.E."/>
            <person name="van Eijk R."/>
            <person name="Schleper C."/>
            <person name="Guy L."/>
            <person name="Ettema T.J."/>
        </authorList>
    </citation>
    <scope>NUCLEOTIDE SEQUENCE</scope>
</reference>
<evidence type="ECO:0000313" key="2">
    <source>
        <dbReference type="EMBL" id="KKN24890.1"/>
    </source>
</evidence>
<name>A0A0F9NZH8_9ZZZZ</name>
<gene>
    <name evidence="2" type="ORF">LCGC14_0890400</name>
</gene>
<comment type="caution">
    <text evidence="2">The sequence shown here is derived from an EMBL/GenBank/DDBJ whole genome shotgun (WGS) entry which is preliminary data.</text>
</comment>
<organism evidence="2">
    <name type="scientific">marine sediment metagenome</name>
    <dbReference type="NCBI Taxonomy" id="412755"/>
    <lineage>
        <taxon>unclassified sequences</taxon>
        <taxon>metagenomes</taxon>
        <taxon>ecological metagenomes</taxon>
    </lineage>
</organism>
<feature type="region of interest" description="Disordered" evidence="1">
    <location>
        <begin position="1"/>
        <end position="22"/>
    </location>
</feature>